<keyword evidence="6" id="KW-0804">Transcription</keyword>
<dbReference type="CDD" id="cd00130">
    <property type="entry name" value="PAS"/>
    <property type="match status" value="2"/>
</dbReference>
<keyword evidence="4" id="KW-0238">DNA-binding</keyword>
<keyword evidence="7" id="KW-0539">Nucleus</keyword>
<dbReference type="Pfam" id="PF00989">
    <property type="entry name" value="PAS"/>
    <property type="match status" value="1"/>
</dbReference>
<keyword evidence="3" id="KW-0805">Transcription regulation</keyword>
<evidence type="ECO:0000256" key="8">
    <source>
        <dbReference type="SAM" id="MobiDB-lite"/>
    </source>
</evidence>
<dbReference type="InterPro" id="IPR013655">
    <property type="entry name" value="PAS_fold_3"/>
</dbReference>
<keyword evidence="2" id="KW-0677">Repeat</keyword>
<keyword evidence="5" id="KW-0010">Activator</keyword>
<organism evidence="11">
    <name type="scientific">Mugil incilis</name>
    <name type="common">Parassi mullet</name>
    <dbReference type="NCBI Taxonomy" id="426483"/>
    <lineage>
        <taxon>Eukaryota</taxon>
        <taxon>Metazoa</taxon>
        <taxon>Chordata</taxon>
        <taxon>Craniata</taxon>
        <taxon>Vertebrata</taxon>
        <taxon>Euteleostomi</taxon>
        <taxon>Actinopterygii</taxon>
        <taxon>Neopterygii</taxon>
        <taxon>Teleostei</taxon>
        <taxon>Neoteleostei</taxon>
        <taxon>Acanthomorphata</taxon>
        <taxon>Ovalentaria</taxon>
        <taxon>Mugilomorphae</taxon>
        <taxon>Mugilidae</taxon>
        <taxon>Mugil</taxon>
    </lineage>
</organism>
<gene>
    <name evidence="11" type="primary">AHR</name>
</gene>
<dbReference type="GO" id="GO:0005634">
    <property type="term" value="C:nucleus"/>
    <property type="evidence" value="ECO:0007669"/>
    <property type="project" value="UniProtKB-SubCell"/>
</dbReference>
<feature type="region of interest" description="Disordered" evidence="8">
    <location>
        <begin position="1"/>
        <end position="37"/>
    </location>
</feature>
<feature type="region of interest" description="Disordered" evidence="8">
    <location>
        <begin position="426"/>
        <end position="449"/>
    </location>
</feature>
<dbReference type="FunFam" id="3.30.450.20:FF:000035">
    <property type="entry name" value="Aryl hydrocarbon receptor"/>
    <property type="match status" value="1"/>
</dbReference>
<evidence type="ECO:0000256" key="7">
    <source>
        <dbReference type="ARBA" id="ARBA00023242"/>
    </source>
</evidence>
<proteinExistence type="evidence at transcript level"/>
<dbReference type="FunFam" id="4.10.280.10:FF:000041">
    <property type="entry name" value="aryl hydrocarbon receptor repressor"/>
    <property type="match status" value="1"/>
</dbReference>
<dbReference type="AlphaFoldDB" id="A0A514YA07"/>
<evidence type="ECO:0000256" key="3">
    <source>
        <dbReference type="ARBA" id="ARBA00023015"/>
    </source>
</evidence>
<name>A0A514YA07_9TELE</name>
<feature type="region of interest" description="Disordered" evidence="8">
    <location>
        <begin position="596"/>
        <end position="636"/>
    </location>
</feature>
<dbReference type="InterPro" id="IPR035965">
    <property type="entry name" value="PAS-like_dom_sf"/>
</dbReference>
<dbReference type="SMART" id="SM00353">
    <property type="entry name" value="HLH"/>
    <property type="match status" value="1"/>
</dbReference>
<dbReference type="EMBL" id="MH716029">
    <property type="protein sequence ID" value="QDK54773.1"/>
    <property type="molecule type" value="mRNA"/>
</dbReference>
<dbReference type="InterPro" id="IPR011598">
    <property type="entry name" value="bHLH_dom"/>
</dbReference>
<evidence type="ECO:0000256" key="4">
    <source>
        <dbReference type="ARBA" id="ARBA00023125"/>
    </source>
</evidence>
<dbReference type="PROSITE" id="PS50888">
    <property type="entry name" value="BHLH"/>
    <property type="match status" value="1"/>
</dbReference>
<evidence type="ECO:0000256" key="6">
    <source>
        <dbReference type="ARBA" id="ARBA00023163"/>
    </source>
</evidence>
<evidence type="ECO:0000256" key="2">
    <source>
        <dbReference type="ARBA" id="ARBA00022737"/>
    </source>
</evidence>
<dbReference type="InterPro" id="IPR036638">
    <property type="entry name" value="HLH_DNA-bd_sf"/>
</dbReference>
<dbReference type="SMART" id="SM00091">
    <property type="entry name" value="PAS"/>
    <property type="match status" value="2"/>
</dbReference>
<dbReference type="PROSITE" id="PS50112">
    <property type="entry name" value="PAS"/>
    <property type="match status" value="1"/>
</dbReference>
<dbReference type="FunFam" id="3.30.450.20:FF:000019">
    <property type="entry name" value="Aryl hydrocarbon receptor 1"/>
    <property type="match status" value="1"/>
</dbReference>
<comment type="subcellular location">
    <subcellularLocation>
        <location evidence="1">Nucleus</location>
    </subcellularLocation>
</comment>
<dbReference type="PANTHER" id="PTHR10649:SF18">
    <property type="entry name" value="ARYL HYDROCARBON RECEPTOR 1 BETA"/>
    <property type="match status" value="1"/>
</dbReference>
<dbReference type="GO" id="GO:0000976">
    <property type="term" value="F:transcription cis-regulatory region binding"/>
    <property type="evidence" value="ECO:0007669"/>
    <property type="project" value="TreeGrafter"/>
</dbReference>
<dbReference type="SUPFAM" id="SSF55785">
    <property type="entry name" value="PYP-like sensor domain (PAS domain)"/>
    <property type="match status" value="2"/>
</dbReference>
<feature type="compositionally biased region" description="Basic residues" evidence="8">
    <location>
        <begin position="429"/>
        <end position="438"/>
    </location>
</feature>
<dbReference type="InterPro" id="IPR000014">
    <property type="entry name" value="PAS"/>
</dbReference>
<evidence type="ECO:0000259" key="9">
    <source>
        <dbReference type="PROSITE" id="PS50112"/>
    </source>
</evidence>
<dbReference type="GO" id="GO:0006805">
    <property type="term" value="P:xenobiotic metabolic process"/>
    <property type="evidence" value="ECO:0007669"/>
    <property type="project" value="InterPro"/>
</dbReference>
<dbReference type="SUPFAM" id="SSF47459">
    <property type="entry name" value="HLH, helix-loop-helix DNA-binding domain"/>
    <property type="match status" value="1"/>
</dbReference>
<dbReference type="Pfam" id="PF00010">
    <property type="entry name" value="HLH"/>
    <property type="match status" value="1"/>
</dbReference>
<dbReference type="SMART" id="SM00086">
    <property type="entry name" value="PAC"/>
    <property type="match status" value="1"/>
</dbReference>
<dbReference type="InterPro" id="IPR039091">
    <property type="entry name" value="AHR/AHRR"/>
</dbReference>
<sequence>MSNNMYAGRKRRKPAQKGVKATPVESTKSNPSKRHRDRLNSELDRLASLLPFPEDVISSLDKLSILRLSVSYLRTKSFFSVALKNQLSNGINKSSDHNGGSKTADGRISEGELLLQALNGFVLVVTAEGIIFFCSHTIQDYLGFHQTDVMHQSVFELIHSEDQQEFRRNLHWALNPPATLGSSTDPSDAESTSSCLVSYSPDQLPPENSSFLERGFVCRFRCLLDNSSGFLALNIQGRLKFLHGQSRQQCDSEGSRPPQLALFAIATPLQPPAILEIRTRNMIFRTKHKLDFTPMACDAKGKIVLGYTEAELRVRGSGYQFIHAADMLYCAENHVRMIKTGESGLTVFRLLTKDNRWKWVQANARLVYKNGKPDYIIATQRPLAEEEGGEHLRKRSMHLPFTFATGEALLYQTGFPLHGFPDSFQGKAKGGKSKKSKVDKRSGDDLDPKSLLGALMSQDESVYVCQPDSEPKMSYHSSVFGEQQREAGGFDGWLSGDSWHVVSNGEAGRSNGKTPSFDPLLSTLDSLSLDGEETCSNSELFSALENLGLNAEDLELLLLDERMIQVELDANHIPTLSDLLTNNEILSYIQDSLEGGAAGEEQGPLSHPSHPDSAQSVPQEACLTPAVLPPPPSNRQPIVQLSQQMQQHIRSGELLKAQPGHIQSASHPATVTTSNPYPSSHWAAATDTHAALKPTNLNGEHKHLDSLLESGKQWQLHLPSQSFQNQLGPAANGLSIPNGHTTFPNVDVGLSDYSISNTPHSGSAVLNGLTAQDICHYQNLVPHQLLHPQKHQQTQVALSCLPQCPSQSSALELEQLLGLSQPQHGLPSLEAYSVFSSTQDSIHSKLESGRLVTTANAAYVRKCVMPNGNGVISGDPPVSCPNGLPALQDPQKSGFYL</sequence>
<dbReference type="Pfam" id="PF08447">
    <property type="entry name" value="PAS_3"/>
    <property type="match status" value="1"/>
</dbReference>
<keyword evidence="11" id="KW-0675">Receptor</keyword>
<feature type="domain" description="PAS" evidence="9">
    <location>
        <begin position="114"/>
        <end position="177"/>
    </location>
</feature>
<evidence type="ECO:0000256" key="5">
    <source>
        <dbReference type="ARBA" id="ARBA00023159"/>
    </source>
</evidence>
<feature type="domain" description="BHLH" evidence="10">
    <location>
        <begin position="23"/>
        <end position="76"/>
    </location>
</feature>
<dbReference type="PANTHER" id="PTHR10649">
    <property type="entry name" value="ARYL HYDROCARBON RECEPTOR"/>
    <property type="match status" value="1"/>
</dbReference>
<evidence type="ECO:0000256" key="1">
    <source>
        <dbReference type="ARBA" id="ARBA00004123"/>
    </source>
</evidence>
<protein>
    <submittedName>
        <fullName evidence="11">Aryl hydrocarbon receptor</fullName>
    </submittedName>
</protein>
<evidence type="ECO:0000259" key="10">
    <source>
        <dbReference type="PROSITE" id="PS50888"/>
    </source>
</evidence>
<dbReference type="Gene3D" id="4.10.280.10">
    <property type="entry name" value="Helix-loop-helix DNA-binding domain"/>
    <property type="match status" value="1"/>
</dbReference>
<evidence type="ECO:0000313" key="11">
    <source>
        <dbReference type="EMBL" id="QDK54773.1"/>
    </source>
</evidence>
<dbReference type="GO" id="GO:0004879">
    <property type="term" value="F:nuclear receptor activity"/>
    <property type="evidence" value="ECO:0007669"/>
    <property type="project" value="TreeGrafter"/>
</dbReference>
<dbReference type="Gene3D" id="3.30.450.20">
    <property type="entry name" value="PAS domain"/>
    <property type="match status" value="2"/>
</dbReference>
<dbReference type="GO" id="GO:0046983">
    <property type="term" value="F:protein dimerization activity"/>
    <property type="evidence" value="ECO:0007669"/>
    <property type="project" value="InterPro"/>
</dbReference>
<dbReference type="InterPro" id="IPR013767">
    <property type="entry name" value="PAS_fold"/>
</dbReference>
<dbReference type="InterPro" id="IPR001610">
    <property type="entry name" value="PAC"/>
</dbReference>
<dbReference type="GO" id="GO:0034751">
    <property type="term" value="C:aryl hydrocarbon receptor complex"/>
    <property type="evidence" value="ECO:0007669"/>
    <property type="project" value="TreeGrafter"/>
</dbReference>
<feature type="compositionally biased region" description="Basic and acidic residues" evidence="8">
    <location>
        <begin position="439"/>
        <end position="448"/>
    </location>
</feature>
<reference evidence="11" key="1">
    <citation type="submission" date="2018-08" db="EMBL/GenBank/DDBJ databases">
        <title>De novo assembly and characterization of the liver transcriptome of Mugil incilis (lisa) using next generation sequencing.</title>
        <authorList>
            <person name="Bertel-Sevilla A.P."/>
            <person name="Olivero-Verbel J.T."/>
            <person name="Alzate-Restrepo J.F."/>
        </authorList>
    </citation>
    <scope>NUCLEOTIDE SEQUENCE</scope>
    <source>
        <tissue evidence="11">Liver</tissue>
    </source>
</reference>
<accession>A0A514YA07</accession>